<comment type="similarity">
    <text evidence="2">Belongs to the strictosidine synthase family.</text>
</comment>
<dbReference type="PANTHER" id="PTHR10426:SF136">
    <property type="entry name" value="PROTEIN STRICTOSIDINE SYNTHASE-LIKE 9-LIKE"/>
    <property type="match status" value="1"/>
</dbReference>
<keyword evidence="4" id="KW-0325">Glycoprotein</keyword>
<evidence type="ECO:0000256" key="2">
    <source>
        <dbReference type="ARBA" id="ARBA00009191"/>
    </source>
</evidence>
<dbReference type="PANTHER" id="PTHR10426">
    <property type="entry name" value="STRICTOSIDINE SYNTHASE-RELATED"/>
    <property type="match status" value="1"/>
</dbReference>
<dbReference type="Proteomes" id="UP001630127">
    <property type="component" value="Unassembled WGS sequence"/>
</dbReference>
<keyword evidence="5" id="KW-0732">Signal</keyword>
<protein>
    <recommendedName>
        <fullName evidence="6">Strictosidine synthase conserved region domain-containing protein</fullName>
    </recommendedName>
</protein>
<evidence type="ECO:0000313" key="7">
    <source>
        <dbReference type="EMBL" id="KAL3512345.1"/>
    </source>
</evidence>
<comment type="caution">
    <text evidence="7">The sequence shown here is derived from an EMBL/GenBank/DDBJ whole genome shotgun (WGS) entry which is preliminary data.</text>
</comment>
<evidence type="ECO:0000256" key="3">
    <source>
        <dbReference type="ARBA" id="ARBA00022554"/>
    </source>
</evidence>
<feature type="domain" description="Strictosidine synthase conserved region" evidence="6">
    <location>
        <begin position="142"/>
        <end position="230"/>
    </location>
</feature>
<sequence length="324" mass="35818">MTKRSIFIIFFFLPLLVRSDRTLNTFTIFQISGPESFAFELTGHGPYSGLSDGRIIKYQGPEIGFVDFAYTSPNRTKEKYDGTNDPELGPICGRPLGLGFNYRTEELYIVDVYLGLFKVGPKGGLAKQLATAAEGVPFKWLDGLDVDSRTGMVYFTDISTKYTMRDLKTVIRIRDSTGRFMSYNPKTNEVKVLLRGLQGPGGAGVGRESSFVLVPECIGNRLSTYWLKGPKTNKTELIMSIPGPTNIKRTLSDDFWIASTINLQEPAPLAIPRGVKVDEFGNVLQVLNLAGIYNNSAIIEVQEFGDSYYIGSAFLSFAASSKIC</sequence>
<dbReference type="GO" id="GO:0005773">
    <property type="term" value="C:vacuole"/>
    <property type="evidence" value="ECO:0007669"/>
    <property type="project" value="UniProtKB-SubCell"/>
</dbReference>
<keyword evidence="3" id="KW-0926">Vacuole</keyword>
<dbReference type="Pfam" id="PF03088">
    <property type="entry name" value="Str_synth"/>
    <property type="match status" value="1"/>
</dbReference>
<evidence type="ECO:0000256" key="4">
    <source>
        <dbReference type="ARBA" id="ARBA00023180"/>
    </source>
</evidence>
<proteinExistence type="inferred from homology"/>
<feature type="signal peptide" evidence="5">
    <location>
        <begin position="1"/>
        <end position="19"/>
    </location>
</feature>
<dbReference type="AlphaFoldDB" id="A0ABD2YYJ7"/>
<dbReference type="InterPro" id="IPR018119">
    <property type="entry name" value="Strictosidine_synth_cons-reg"/>
</dbReference>
<accession>A0ABD2YYJ7</accession>
<keyword evidence="8" id="KW-1185">Reference proteome</keyword>
<gene>
    <name evidence="7" type="ORF">ACH5RR_025062</name>
</gene>
<feature type="chain" id="PRO_5044796222" description="Strictosidine synthase conserved region domain-containing protein" evidence="5">
    <location>
        <begin position="20"/>
        <end position="324"/>
    </location>
</feature>
<dbReference type="InterPro" id="IPR011042">
    <property type="entry name" value="6-blade_b-propeller_TolB-like"/>
</dbReference>
<evidence type="ECO:0000259" key="6">
    <source>
        <dbReference type="Pfam" id="PF03088"/>
    </source>
</evidence>
<dbReference type="Gene3D" id="2.120.10.30">
    <property type="entry name" value="TolB, C-terminal domain"/>
    <property type="match status" value="1"/>
</dbReference>
<name>A0ABD2YYJ7_9GENT</name>
<evidence type="ECO:0000256" key="1">
    <source>
        <dbReference type="ARBA" id="ARBA00004116"/>
    </source>
</evidence>
<organism evidence="7 8">
    <name type="scientific">Cinchona calisaya</name>
    <dbReference type="NCBI Taxonomy" id="153742"/>
    <lineage>
        <taxon>Eukaryota</taxon>
        <taxon>Viridiplantae</taxon>
        <taxon>Streptophyta</taxon>
        <taxon>Embryophyta</taxon>
        <taxon>Tracheophyta</taxon>
        <taxon>Spermatophyta</taxon>
        <taxon>Magnoliopsida</taxon>
        <taxon>eudicotyledons</taxon>
        <taxon>Gunneridae</taxon>
        <taxon>Pentapetalae</taxon>
        <taxon>asterids</taxon>
        <taxon>lamiids</taxon>
        <taxon>Gentianales</taxon>
        <taxon>Rubiaceae</taxon>
        <taxon>Cinchonoideae</taxon>
        <taxon>Cinchoneae</taxon>
        <taxon>Cinchona</taxon>
    </lineage>
</organism>
<comment type="subcellular location">
    <subcellularLocation>
        <location evidence="1">Vacuole</location>
    </subcellularLocation>
</comment>
<evidence type="ECO:0000313" key="8">
    <source>
        <dbReference type="Proteomes" id="UP001630127"/>
    </source>
</evidence>
<dbReference type="EMBL" id="JBJUIK010000011">
    <property type="protein sequence ID" value="KAL3512345.1"/>
    <property type="molecule type" value="Genomic_DNA"/>
</dbReference>
<reference evidence="7 8" key="1">
    <citation type="submission" date="2024-11" db="EMBL/GenBank/DDBJ databases">
        <title>A near-complete genome assembly of Cinchona calisaya.</title>
        <authorList>
            <person name="Lian D.C."/>
            <person name="Zhao X.W."/>
            <person name="Wei L."/>
        </authorList>
    </citation>
    <scope>NUCLEOTIDE SEQUENCE [LARGE SCALE GENOMIC DNA]</scope>
    <source>
        <tissue evidence="7">Nenye</tissue>
    </source>
</reference>
<dbReference type="SUPFAM" id="SSF63829">
    <property type="entry name" value="Calcium-dependent phosphotriesterase"/>
    <property type="match status" value="1"/>
</dbReference>
<evidence type="ECO:0000256" key="5">
    <source>
        <dbReference type="SAM" id="SignalP"/>
    </source>
</evidence>